<feature type="domain" description="Acyltransferase MbtK/IucB-like conserved" evidence="2">
    <location>
        <begin position="20"/>
        <end position="67"/>
    </location>
</feature>
<dbReference type="SMART" id="SM01006">
    <property type="entry name" value="AlcB"/>
    <property type="match status" value="1"/>
</dbReference>
<comment type="caution">
    <text evidence="3">The sequence shown here is derived from an EMBL/GenBank/DDBJ whole genome shotgun (WGS) entry which is preliminary data.</text>
</comment>
<evidence type="ECO:0000259" key="2">
    <source>
        <dbReference type="SMART" id="SM01006"/>
    </source>
</evidence>
<dbReference type="InterPro" id="IPR007310">
    <property type="entry name" value="Aerobactin_biosyn_IucA/IucC_N"/>
</dbReference>
<name>A0A0P7E652_9GAMM</name>
<dbReference type="PANTHER" id="PTHR34384">
    <property type="entry name" value="L-2,3-DIAMINOPROPANOATE--CITRATE LIGASE"/>
    <property type="match status" value="1"/>
</dbReference>
<dbReference type="PATRIC" id="fig|570156.3.peg.977"/>
<dbReference type="GO" id="GO:0016881">
    <property type="term" value="F:acid-amino acid ligase activity"/>
    <property type="evidence" value="ECO:0007669"/>
    <property type="project" value="UniProtKB-ARBA"/>
</dbReference>
<dbReference type="RefSeq" id="WP_054551868.1">
    <property type="nucleotide sequence ID" value="NZ_LJTC01000002.1"/>
</dbReference>
<dbReference type="InterPro" id="IPR022770">
    <property type="entry name" value="IucA/IucC-like_C"/>
</dbReference>
<dbReference type="Pfam" id="PF13523">
    <property type="entry name" value="Acetyltransf_8"/>
    <property type="match status" value="1"/>
</dbReference>
<dbReference type="EMBL" id="LJTC01000002">
    <property type="protein sequence ID" value="KPM85103.1"/>
    <property type="molecule type" value="Genomic_DNA"/>
</dbReference>
<dbReference type="GO" id="GO:0016746">
    <property type="term" value="F:acyltransferase activity"/>
    <property type="evidence" value="ECO:0007669"/>
    <property type="project" value="InterPro"/>
</dbReference>
<dbReference type="InterPro" id="IPR016181">
    <property type="entry name" value="Acyl_CoA_acyltransferase"/>
</dbReference>
<dbReference type="InterPro" id="IPR019432">
    <property type="entry name" value="Acyltransferase_MbtK/IucB-like"/>
</dbReference>
<accession>A0A0P7E652</accession>
<dbReference type="Gene3D" id="3.30.310.280">
    <property type="match status" value="1"/>
</dbReference>
<dbReference type="Gene3D" id="6.10.250.3370">
    <property type="match status" value="1"/>
</dbReference>
<dbReference type="SUPFAM" id="SSF55729">
    <property type="entry name" value="Acyl-CoA N-acyltransferases (Nat)"/>
    <property type="match status" value="1"/>
</dbReference>
<evidence type="ECO:0000313" key="4">
    <source>
        <dbReference type="Proteomes" id="UP000050378"/>
    </source>
</evidence>
<dbReference type="PANTHER" id="PTHR34384:SF6">
    <property type="entry name" value="STAPHYLOFERRIN B SYNTHASE"/>
    <property type="match status" value="1"/>
</dbReference>
<dbReference type="Gene3D" id="3.40.630.30">
    <property type="match status" value="1"/>
</dbReference>
<gene>
    <name evidence="3" type="ORF">AOG27_04930</name>
</gene>
<dbReference type="GO" id="GO:0019290">
    <property type="term" value="P:siderophore biosynthetic process"/>
    <property type="evidence" value="ECO:0007669"/>
    <property type="project" value="InterPro"/>
</dbReference>
<protein>
    <recommendedName>
        <fullName evidence="2">Acyltransferase MbtK/IucB-like conserved domain-containing protein</fullName>
    </recommendedName>
</protein>
<dbReference type="AlphaFoldDB" id="A0A0P7E652"/>
<dbReference type="Gene3D" id="1.10.510.40">
    <property type="match status" value="1"/>
</dbReference>
<dbReference type="InterPro" id="IPR037455">
    <property type="entry name" value="LucA/IucC-like"/>
</dbReference>
<dbReference type="Proteomes" id="UP000050378">
    <property type="component" value="Unassembled WGS sequence"/>
</dbReference>
<dbReference type="Pfam" id="PF04183">
    <property type="entry name" value="IucA_IucC"/>
    <property type="match status" value="1"/>
</dbReference>
<dbReference type="STRING" id="570156.AOG27_04930"/>
<dbReference type="Pfam" id="PF06276">
    <property type="entry name" value="FhuF"/>
    <property type="match status" value="1"/>
</dbReference>
<organism evidence="3 4">
    <name type="scientific">Pseudoalteromonas lipolytica</name>
    <dbReference type="NCBI Taxonomy" id="570156"/>
    <lineage>
        <taxon>Bacteria</taxon>
        <taxon>Pseudomonadati</taxon>
        <taxon>Pseudomonadota</taxon>
        <taxon>Gammaproteobacteria</taxon>
        <taxon>Alteromonadales</taxon>
        <taxon>Pseudoalteromonadaceae</taxon>
        <taxon>Pseudoalteromonas</taxon>
    </lineage>
</organism>
<sequence length="799" mass="91403">MKNITETHIKHALLGDVKIRTLNPEHDLTTITPWLKHPQAQFWGAMEHSPEEILDFYTTLNKDEAQQAYLLEINQTPIALIEIYKPHILKLENHLALKNGDLGMHILLAPKQFSVAGFSLAVMQSVLEFMFNTLSCERVIVEPDVANHKIHRLNLKAGFSHHKVIKLGQKTALLGSLEKDHFNYLQHLSSRFDTSQQGPAVQQATPSCSTSHLDQQAWQYANRLLIAKMLSEFYHERLFSYDSEKPNHYVLHTMGGQSYQFKGESMLLNHLQVEPNSITKMALNHSQPLDAIAFVLECNDKLNIDKSMLGTYLEELASTLSGFTFKFKNNRYSAQQLADADFQVIETQMTMGHPSFIANNGRIGFNSQDFHQYTPEAANPFQIIWLACHKQHTTFKSTDDYKYESLIADELDLAERLRFEKALTEQGLKPSDYLLFPMHPWQWFNKLVHVYSYHISQKHIVCLGYSQDSYLPQQSIRTLYNISKPHKCYVKTALSILNMGFMRGLSSAYMKVTPAINQWLFDLVNQDSYLKSLKFQPLREVATLGFDEQYYTHPALGDNPYKKMMAALWRENPAQYMDENESLATMASLLHIDSEGRSFVSAKIAKSGLSADKWLAHYLQAYMTPLLHCFYQYDLVFMPHGENLIVRFNNHVPVGVFIKDIGEEIALLNSNIELNDEIKRIKVTIPEGVAVLSIFTDIFDCFFRYLSAILVTDGLLTEQQFWQAVADTIVQYQASHPALKDKFAEHDLFAESFPLSCLNRLQLRNNQQMVDITDPASSLQYAGDLQNPLAQYALANTTA</sequence>
<evidence type="ECO:0000313" key="3">
    <source>
        <dbReference type="EMBL" id="KPM85103.1"/>
    </source>
</evidence>
<evidence type="ECO:0000256" key="1">
    <source>
        <dbReference type="ARBA" id="ARBA00004924"/>
    </source>
</evidence>
<dbReference type="OrthoDB" id="495728at2"/>
<proteinExistence type="predicted"/>
<reference evidence="3 4" key="1">
    <citation type="submission" date="2015-09" db="EMBL/GenBank/DDBJ databases">
        <title>Draft Genome Sequence of Pseudoalteromonas lipolytica UCD-48B.</title>
        <authorList>
            <person name="Krusor M."/>
            <person name="Coil D.A."/>
            <person name="Lang J.M."/>
            <person name="Eisen J.A."/>
            <person name="Alexiev A."/>
        </authorList>
    </citation>
    <scope>NUCLEOTIDE SEQUENCE [LARGE SCALE GENOMIC DNA]</scope>
    <source>
        <strain evidence="3 4">UCD-48B</strain>
    </source>
</reference>
<comment type="pathway">
    <text evidence="1">Siderophore biosynthesis.</text>
</comment>